<keyword evidence="1" id="KW-0472">Membrane</keyword>
<dbReference type="AlphaFoldDB" id="A0A975YMW6"/>
<accession>A0A975YMW6</accession>
<dbReference type="RefSeq" id="WP_136487933.1">
    <property type="nucleotide sequence ID" value="NZ_CP076643.1"/>
</dbReference>
<dbReference type="InterPro" id="IPR014318">
    <property type="entry name" value="Phageshock_PspG"/>
</dbReference>
<keyword evidence="1" id="KW-1133">Transmembrane helix</keyword>
<name>A0A975YMW6_9VIBR</name>
<organism evidence="2 3">
    <name type="scientific">Vibrio ostreae</name>
    <dbReference type="NCBI Taxonomy" id="2841925"/>
    <lineage>
        <taxon>Bacteria</taxon>
        <taxon>Pseudomonadati</taxon>
        <taxon>Pseudomonadota</taxon>
        <taxon>Gammaproteobacteria</taxon>
        <taxon>Vibrionales</taxon>
        <taxon>Vibrionaceae</taxon>
        <taxon>Vibrio</taxon>
    </lineage>
</organism>
<sequence length="79" mass="8684">MMELIVLTVFVVGLLVSGLTMMGVLVAAGAAAVTMLLLSVLGIALKLLPWIIVIGLAVLAYRYYCRDTGRNAQYRNWRR</sequence>
<evidence type="ECO:0000313" key="3">
    <source>
        <dbReference type="Proteomes" id="UP000694232"/>
    </source>
</evidence>
<feature type="transmembrane region" description="Helical" evidence="1">
    <location>
        <begin position="37"/>
        <end position="61"/>
    </location>
</feature>
<keyword evidence="1" id="KW-0812">Transmembrane</keyword>
<dbReference type="EMBL" id="CP076643">
    <property type="protein sequence ID" value="QXO17133.1"/>
    <property type="molecule type" value="Genomic_DNA"/>
</dbReference>
<dbReference type="KEGG" id="vos:KNV97_17165"/>
<evidence type="ECO:0000256" key="1">
    <source>
        <dbReference type="SAM" id="Phobius"/>
    </source>
</evidence>
<proteinExistence type="predicted"/>
<gene>
    <name evidence="2" type="ORF">KNV97_17165</name>
</gene>
<keyword evidence="3" id="KW-1185">Reference proteome</keyword>
<dbReference type="Pfam" id="PF09583">
    <property type="entry name" value="Phageshock_PspG"/>
    <property type="match status" value="1"/>
</dbReference>
<dbReference type="Proteomes" id="UP000694232">
    <property type="component" value="Chromosome 1"/>
</dbReference>
<evidence type="ECO:0000313" key="2">
    <source>
        <dbReference type="EMBL" id="QXO17133.1"/>
    </source>
</evidence>
<reference evidence="2" key="1">
    <citation type="submission" date="2021-06" db="EMBL/GenBank/DDBJ databases">
        <title>Vibrio nov. sp., novel gut bacterium isolated from Yellow Sea oyster.</title>
        <authorList>
            <person name="Muhammad N."/>
            <person name="Nguyen T.H."/>
            <person name="Lee Y.-J."/>
            <person name="Ko J."/>
            <person name="Kim S.-G."/>
        </authorList>
    </citation>
    <scope>NUCLEOTIDE SEQUENCE</scope>
    <source>
        <strain evidence="2">OG9-811</strain>
    </source>
</reference>
<protein>
    <submittedName>
        <fullName evidence="2">Envelope stress response protein PspG</fullName>
    </submittedName>
</protein>